<reference evidence="2 3" key="1">
    <citation type="submission" date="2014-04" db="EMBL/GenBank/DDBJ databases">
        <title>Comparative genomics and transcriptomics to identify genetic mechanisms underlying the emergence of carbapenem resistant Acinetobacter baumannii (CRAb).</title>
        <authorList>
            <person name="Harris A.D."/>
            <person name="Johnson K.J."/>
            <person name="George J."/>
            <person name="Nadendla S."/>
            <person name="Daugherty S.C."/>
            <person name="Parankush S."/>
            <person name="Sadzewicz L."/>
            <person name="Tallon L."/>
            <person name="Sengamalay N."/>
            <person name="Hazen T.H."/>
            <person name="Rasko D.A."/>
        </authorList>
    </citation>
    <scope>NUCLEOTIDE SEQUENCE [LARGE SCALE GENOMIC DNA]</scope>
    <source>
        <strain evidence="2 3">21072</strain>
    </source>
</reference>
<protein>
    <recommendedName>
        <fullName evidence="1">DUF3298 domain-containing protein</fullName>
    </recommendedName>
</protein>
<organism evidence="2 3">
    <name type="scientific">Acinetobacter baumannii 21072</name>
    <dbReference type="NCBI Taxonomy" id="1310697"/>
    <lineage>
        <taxon>Bacteria</taxon>
        <taxon>Pseudomonadati</taxon>
        <taxon>Pseudomonadota</taxon>
        <taxon>Gammaproteobacteria</taxon>
        <taxon>Moraxellales</taxon>
        <taxon>Moraxellaceae</taxon>
        <taxon>Acinetobacter</taxon>
        <taxon>Acinetobacter calcoaceticus/baumannii complex</taxon>
    </lineage>
</organism>
<sequence length="275" mass="31337">MNKTILGLMVVPLVLSGCIKKAEEKPTEKTEKTSTIKATEQPPKEENIIPAMLVRNFLVKFQQPKICAPNPDVDGIVCTSKEAIALKSNIEWIDQVIDKEIRKDYADALTPPSEKQKQLNQTQAEGFNNWSQSVVYRFNGQFGQYVQISKVSSEYSGGAHGIATFEDYIFDLKSKKRIELKDIVINGKMNALKEELWKQYGYWCQEKDMQPYISKEDFKVSENFYINQSGGITFDFQLYELAPYAAGPVSLELYDTDQLIKSDFLPPMPTLKTEM</sequence>
<name>A0A062IEA3_ACIBA</name>
<evidence type="ECO:0000259" key="1">
    <source>
        <dbReference type="Pfam" id="PF11738"/>
    </source>
</evidence>
<dbReference type="EMBL" id="JMOD01000039">
    <property type="protein sequence ID" value="KCY18110.1"/>
    <property type="molecule type" value="Genomic_DNA"/>
</dbReference>
<gene>
    <name evidence="2" type="ORF">J596_2295</name>
</gene>
<dbReference type="AlphaFoldDB" id="A0A062IEA3"/>
<dbReference type="PATRIC" id="fig|1310697.3.peg.2214"/>
<dbReference type="InterPro" id="IPR037126">
    <property type="entry name" value="PdaC/RsiV-like_sf"/>
</dbReference>
<feature type="domain" description="DUF3298" evidence="1">
    <location>
        <begin position="181"/>
        <end position="252"/>
    </location>
</feature>
<dbReference type="Gene3D" id="3.90.640.20">
    <property type="entry name" value="Heat-shock cognate protein, ATPase"/>
    <property type="match status" value="1"/>
</dbReference>
<proteinExistence type="predicted"/>
<dbReference type="Gene3D" id="3.30.565.40">
    <property type="entry name" value="Fervidobacterium nodosum Rt17-B1 like"/>
    <property type="match status" value="1"/>
</dbReference>
<comment type="caution">
    <text evidence="2">The sequence shown here is derived from an EMBL/GenBank/DDBJ whole genome shotgun (WGS) entry which is preliminary data.</text>
</comment>
<dbReference type="Pfam" id="PF11738">
    <property type="entry name" value="DUF3298"/>
    <property type="match status" value="1"/>
</dbReference>
<dbReference type="InterPro" id="IPR021729">
    <property type="entry name" value="DUF3298"/>
</dbReference>
<dbReference type="PROSITE" id="PS51257">
    <property type="entry name" value="PROKAR_LIPOPROTEIN"/>
    <property type="match status" value="1"/>
</dbReference>
<evidence type="ECO:0000313" key="3">
    <source>
        <dbReference type="Proteomes" id="UP000027327"/>
    </source>
</evidence>
<dbReference type="RefSeq" id="WP_001044077.1">
    <property type="nucleotide sequence ID" value="NZ_JMOD01000039.1"/>
</dbReference>
<accession>A0A062IEA3</accession>
<dbReference type="Proteomes" id="UP000027327">
    <property type="component" value="Unassembled WGS sequence"/>
</dbReference>
<evidence type="ECO:0000313" key="2">
    <source>
        <dbReference type="EMBL" id="KCY18110.1"/>
    </source>
</evidence>